<dbReference type="PANTHER" id="PTHR11884">
    <property type="entry name" value="SELECTIN LIGAND RELATED"/>
    <property type="match status" value="1"/>
</dbReference>
<sequence>MLAHLHHHMDPILSAACQNEIGKFCGVELAKAGASSETSLGNPDTEASVIECLKSQLFKHQLADHSDCQAEVLRLVSEERVDVHVDPILYQACSAELRTVCSSVSLYCHFIS</sequence>
<evidence type="ECO:0000313" key="2">
    <source>
        <dbReference type="Proteomes" id="UP000784294"/>
    </source>
</evidence>
<dbReference type="OrthoDB" id="2015434at2759"/>
<dbReference type="Pfam" id="PF00839">
    <property type="entry name" value="Cys_rich_FGFR"/>
    <property type="match status" value="2"/>
</dbReference>
<dbReference type="AlphaFoldDB" id="A0A448XCY5"/>
<dbReference type="InterPro" id="IPR039728">
    <property type="entry name" value="GLG1"/>
</dbReference>
<gene>
    <name evidence="1" type="ORF">PXEA_LOCUS27351</name>
</gene>
<protein>
    <submittedName>
        <fullName evidence="1">Uncharacterized protein</fullName>
    </submittedName>
</protein>
<evidence type="ECO:0000313" key="1">
    <source>
        <dbReference type="EMBL" id="VEL33911.1"/>
    </source>
</evidence>
<keyword evidence="2" id="KW-1185">Reference proteome</keyword>
<dbReference type="GO" id="GO:0000139">
    <property type="term" value="C:Golgi membrane"/>
    <property type="evidence" value="ECO:0007669"/>
    <property type="project" value="TreeGrafter"/>
</dbReference>
<dbReference type="Proteomes" id="UP000784294">
    <property type="component" value="Unassembled WGS sequence"/>
</dbReference>
<dbReference type="InterPro" id="IPR001893">
    <property type="entry name" value="Cys-rich_GLG1_repeat"/>
</dbReference>
<accession>A0A448XCY5</accession>
<dbReference type="EMBL" id="CAAALY010246649">
    <property type="protein sequence ID" value="VEL33911.1"/>
    <property type="molecule type" value="Genomic_DNA"/>
</dbReference>
<proteinExistence type="predicted"/>
<organism evidence="1 2">
    <name type="scientific">Protopolystoma xenopodis</name>
    <dbReference type="NCBI Taxonomy" id="117903"/>
    <lineage>
        <taxon>Eukaryota</taxon>
        <taxon>Metazoa</taxon>
        <taxon>Spiralia</taxon>
        <taxon>Lophotrochozoa</taxon>
        <taxon>Platyhelminthes</taxon>
        <taxon>Monogenea</taxon>
        <taxon>Polyopisthocotylea</taxon>
        <taxon>Polystomatidea</taxon>
        <taxon>Polystomatidae</taxon>
        <taxon>Protopolystoma</taxon>
    </lineage>
</organism>
<dbReference type="PANTHER" id="PTHR11884:SF1">
    <property type="entry name" value="GOLGI APPARATUS PROTEIN 1"/>
    <property type="match status" value="1"/>
</dbReference>
<reference evidence="1" key="1">
    <citation type="submission" date="2018-11" db="EMBL/GenBank/DDBJ databases">
        <authorList>
            <consortium name="Pathogen Informatics"/>
        </authorList>
    </citation>
    <scope>NUCLEOTIDE SEQUENCE</scope>
</reference>
<dbReference type="GO" id="GO:0017134">
    <property type="term" value="F:fibroblast growth factor binding"/>
    <property type="evidence" value="ECO:0007669"/>
    <property type="project" value="TreeGrafter"/>
</dbReference>
<comment type="caution">
    <text evidence="1">The sequence shown here is derived from an EMBL/GenBank/DDBJ whole genome shotgun (WGS) entry which is preliminary data.</text>
</comment>
<name>A0A448XCY5_9PLAT</name>